<name>A0AAV5QH60_9ASCO</name>
<feature type="region of interest" description="Disordered" evidence="11">
    <location>
        <begin position="167"/>
        <end position="187"/>
    </location>
</feature>
<evidence type="ECO:0000256" key="5">
    <source>
        <dbReference type="ARBA" id="ARBA00022741"/>
    </source>
</evidence>
<dbReference type="PANTHER" id="PTHR45732">
    <property type="entry name" value="ADP-RIBOSYLATION FACTOR-LIKE PROTEIN 8"/>
    <property type="match status" value="1"/>
</dbReference>
<comment type="subcellular location">
    <subcellularLocation>
        <location evidence="1">Endoplasmic reticulum membrane</location>
        <topology evidence="1">Single-pass membrane protein</topology>
    </subcellularLocation>
</comment>
<evidence type="ECO:0000256" key="2">
    <source>
        <dbReference type="ARBA" id="ARBA00005619"/>
    </source>
</evidence>
<evidence type="ECO:0000256" key="7">
    <source>
        <dbReference type="ARBA" id="ARBA00022989"/>
    </source>
</evidence>
<keyword evidence="14" id="KW-1185">Reference proteome</keyword>
<dbReference type="GeneID" id="90071774"/>
<keyword evidence="10" id="KW-0675">Receptor</keyword>
<dbReference type="InterPro" id="IPR027417">
    <property type="entry name" value="P-loop_NTPase"/>
</dbReference>
<organism evidence="13 14">
    <name type="scientific">Saccharomycopsis crataegensis</name>
    <dbReference type="NCBI Taxonomy" id="43959"/>
    <lineage>
        <taxon>Eukaryota</taxon>
        <taxon>Fungi</taxon>
        <taxon>Dikarya</taxon>
        <taxon>Ascomycota</taxon>
        <taxon>Saccharomycotina</taxon>
        <taxon>Saccharomycetes</taxon>
        <taxon>Saccharomycopsidaceae</taxon>
        <taxon>Saccharomycopsis</taxon>
    </lineage>
</organism>
<sequence>MNTGCIWNFGNALWSLFQPIQLQLVVCGPMDSGKSSFVSLIAGSSSSANIDTSRFDANTVPTKNHKNSRAYIDDTSIICSDYGGQNKYQQQLLGTLTSNDNDKVIIFVFDYSEYLIRNTHEVRHEDFIKSRKLLKKLILKSYHFKTPLLILGNKLDIVIDKYESLSEDNGESSSTTAISNSNKQKDSDTSSAFCLNLSSSLSAASSSTDMLLSKQTITNQYRHANNALKKSPPLRVSENISINQLANDLDLFVKDEDDDKLFIRLSHEDFTNDEDFLKLFQQLKLSECNDAARNFKTVENIPKNYSVEICLHDRDFAIMLMSCKTGEGVAESIQWILSHE</sequence>
<keyword evidence="9" id="KW-0472">Membrane</keyword>
<keyword evidence="4" id="KW-0812">Transmembrane</keyword>
<evidence type="ECO:0000256" key="1">
    <source>
        <dbReference type="ARBA" id="ARBA00004389"/>
    </source>
</evidence>
<evidence type="ECO:0000256" key="6">
    <source>
        <dbReference type="ARBA" id="ARBA00022824"/>
    </source>
</evidence>
<feature type="signal peptide" evidence="12">
    <location>
        <begin position="1"/>
        <end position="27"/>
    </location>
</feature>
<feature type="compositionally biased region" description="Polar residues" evidence="11">
    <location>
        <begin position="171"/>
        <end position="182"/>
    </location>
</feature>
<dbReference type="AlphaFoldDB" id="A0AAV5QH60"/>
<reference evidence="13 14" key="1">
    <citation type="journal article" date="2023" name="Elife">
        <title>Identification of key yeast species and microbe-microbe interactions impacting larval growth of Drosophila in the wild.</title>
        <authorList>
            <person name="Mure A."/>
            <person name="Sugiura Y."/>
            <person name="Maeda R."/>
            <person name="Honda K."/>
            <person name="Sakurai N."/>
            <person name="Takahashi Y."/>
            <person name="Watada M."/>
            <person name="Katoh T."/>
            <person name="Gotoh A."/>
            <person name="Gotoh Y."/>
            <person name="Taniguchi I."/>
            <person name="Nakamura K."/>
            <person name="Hayashi T."/>
            <person name="Katayama T."/>
            <person name="Uemura T."/>
            <person name="Hattori Y."/>
        </authorList>
    </citation>
    <scope>NUCLEOTIDE SEQUENCE [LARGE SCALE GENOMIC DNA]</scope>
    <source>
        <strain evidence="13 14">SC-9</strain>
    </source>
</reference>
<comment type="similarity">
    <text evidence="2">Belongs to the SRP receptor beta subunit family.</text>
</comment>
<dbReference type="GO" id="GO:0005789">
    <property type="term" value="C:endoplasmic reticulum membrane"/>
    <property type="evidence" value="ECO:0007669"/>
    <property type="project" value="UniProtKB-SubCell"/>
</dbReference>
<protein>
    <recommendedName>
        <fullName evidence="3">Signal recognition particle receptor subunit beta</fullName>
    </recommendedName>
</protein>
<keyword evidence="12" id="KW-0732">Signal</keyword>
<evidence type="ECO:0000313" key="14">
    <source>
        <dbReference type="Proteomes" id="UP001360560"/>
    </source>
</evidence>
<dbReference type="InterPro" id="IPR019009">
    <property type="entry name" value="SRP_receptor_beta_su"/>
</dbReference>
<dbReference type="SUPFAM" id="SSF52540">
    <property type="entry name" value="P-loop containing nucleoside triphosphate hydrolases"/>
    <property type="match status" value="1"/>
</dbReference>
<keyword evidence="8" id="KW-0342">GTP-binding</keyword>
<evidence type="ECO:0000256" key="11">
    <source>
        <dbReference type="SAM" id="MobiDB-lite"/>
    </source>
</evidence>
<dbReference type="PANTHER" id="PTHR45732:SF7">
    <property type="entry name" value="ADP-RIBOSYLATION FACTOR-LIKE PROTEIN 8"/>
    <property type="match status" value="1"/>
</dbReference>
<evidence type="ECO:0000256" key="8">
    <source>
        <dbReference type="ARBA" id="ARBA00023134"/>
    </source>
</evidence>
<dbReference type="GO" id="GO:0005525">
    <property type="term" value="F:GTP binding"/>
    <property type="evidence" value="ECO:0007669"/>
    <property type="project" value="UniProtKB-KW"/>
</dbReference>
<evidence type="ECO:0000313" key="13">
    <source>
        <dbReference type="EMBL" id="GMM33795.1"/>
    </source>
</evidence>
<dbReference type="CDD" id="cd00882">
    <property type="entry name" value="Ras_like_GTPase"/>
    <property type="match status" value="1"/>
</dbReference>
<proteinExistence type="inferred from homology"/>
<dbReference type="Proteomes" id="UP001360560">
    <property type="component" value="Unassembled WGS sequence"/>
</dbReference>
<keyword evidence="5" id="KW-0547">Nucleotide-binding</keyword>
<comment type="caution">
    <text evidence="13">The sequence shown here is derived from an EMBL/GenBank/DDBJ whole genome shotgun (WGS) entry which is preliminary data.</text>
</comment>
<evidence type="ECO:0000256" key="3">
    <source>
        <dbReference type="ARBA" id="ARBA00020256"/>
    </source>
</evidence>
<feature type="chain" id="PRO_5043517847" description="Signal recognition particle receptor subunit beta" evidence="12">
    <location>
        <begin position="28"/>
        <end position="340"/>
    </location>
</feature>
<keyword evidence="6" id="KW-0256">Endoplasmic reticulum</keyword>
<dbReference type="Pfam" id="PF09439">
    <property type="entry name" value="SRPRB"/>
    <property type="match status" value="1"/>
</dbReference>
<dbReference type="EMBL" id="BTFZ01000002">
    <property type="protein sequence ID" value="GMM33795.1"/>
    <property type="molecule type" value="Genomic_DNA"/>
</dbReference>
<keyword evidence="7" id="KW-1133">Transmembrane helix</keyword>
<gene>
    <name evidence="13" type="ORF">DASC09_011200</name>
</gene>
<evidence type="ECO:0000256" key="12">
    <source>
        <dbReference type="SAM" id="SignalP"/>
    </source>
</evidence>
<dbReference type="RefSeq" id="XP_064850795.1">
    <property type="nucleotide sequence ID" value="XM_064994723.1"/>
</dbReference>
<evidence type="ECO:0000256" key="4">
    <source>
        <dbReference type="ARBA" id="ARBA00022692"/>
    </source>
</evidence>
<evidence type="ECO:0000256" key="10">
    <source>
        <dbReference type="ARBA" id="ARBA00023170"/>
    </source>
</evidence>
<evidence type="ECO:0000256" key="9">
    <source>
        <dbReference type="ARBA" id="ARBA00023136"/>
    </source>
</evidence>
<accession>A0AAV5QH60</accession>
<dbReference type="Gene3D" id="3.40.50.300">
    <property type="entry name" value="P-loop containing nucleotide triphosphate hydrolases"/>
    <property type="match status" value="1"/>
</dbReference>